<protein>
    <submittedName>
        <fullName evidence="2">Uncharacterized protein</fullName>
    </submittedName>
</protein>
<keyword evidence="1" id="KW-1133">Transmembrane helix</keyword>
<proteinExistence type="predicted"/>
<dbReference type="EMBL" id="AP024485">
    <property type="protein sequence ID" value="BCS89553.1"/>
    <property type="molecule type" value="Genomic_DNA"/>
</dbReference>
<accession>A0ABN6EVL0</accession>
<name>A0ABN6EVL0_9BACT</name>
<evidence type="ECO:0000313" key="3">
    <source>
        <dbReference type="Proteomes" id="UP001053296"/>
    </source>
</evidence>
<dbReference type="Proteomes" id="UP001053296">
    <property type="component" value="Chromosome"/>
</dbReference>
<reference evidence="2" key="1">
    <citation type="journal article" date="2022" name="Arch. Microbiol.">
        <title>Pseudodesulfovibrio sediminis sp. nov., a mesophilic and neutrophilic sulfate-reducing bacterium isolated from sediment of a brackish lake.</title>
        <authorList>
            <person name="Takahashi A."/>
            <person name="Kojima H."/>
            <person name="Watanabe M."/>
            <person name="Fukui M."/>
        </authorList>
    </citation>
    <scope>NUCLEOTIDE SEQUENCE</scope>
    <source>
        <strain evidence="2">SF6</strain>
    </source>
</reference>
<feature type="transmembrane region" description="Helical" evidence="1">
    <location>
        <begin position="165"/>
        <end position="183"/>
    </location>
</feature>
<keyword evidence="1" id="KW-0812">Transmembrane</keyword>
<feature type="transmembrane region" description="Helical" evidence="1">
    <location>
        <begin position="129"/>
        <end position="159"/>
    </location>
</feature>
<organism evidence="2 3">
    <name type="scientific">Pseudodesulfovibrio sediminis</name>
    <dbReference type="NCBI Taxonomy" id="2810563"/>
    <lineage>
        <taxon>Bacteria</taxon>
        <taxon>Pseudomonadati</taxon>
        <taxon>Thermodesulfobacteriota</taxon>
        <taxon>Desulfovibrionia</taxon>
        <taxon>Desulfovibrionales</taxon>
        <taxon>Desulfovibrionaceae</taxon>
    </lineage>
</organism>
<feature type="transmembrane region" description="Helical" evidence="1">
    <location>
        <begin position="36"/>
        <end position="59"/>
    </location>
</feature>
<evidence type="ECO:0000256" key="1">
    <source>
        <dbReference type="SAM" id="Phobius"/>
    </source>
</evidence>
<keyword evidence="1" id="KW-0472">Membrane</keyword>
<gene>
    <name evidence="2" type="ORF">PSDVSF_27950</name>
</gene>
<dbReference type="RefSeq" id="WP_229591522.1">
    <property type="nucleotide sequence ID" value="NZ_AP024485.1"/>
</dbReference>
<keyword evidence="3" id="KW-1185">Reference proteome</keyword>
<feature type="transmembrane region" description="Helical" evidence="1">
    <location>
        <begin position="84"/>
        <end position="108"/>
    </location>
</feature>
<evidence type="ECO:0000313" key="2">
    <source>
        <dbReference type="EMBL" id="BCS89553.1"/>
    </source>
</evidence>
<sequence length="253" mass="28555">MVVRLKNRQIKNVKTETISRYFGKVRRCLEVSAEDVVAFVTLTTVVLFAVRQILIINGLKSIGISKSMRYFIESDKVIVDYWNLFSSITMLAMIASLLVCFVFGLLFCQVKKKSSSIEFFFNKKENFKYLMGGIACFVVLFAWQKAIVSLLVILASTYMFKMRVLVRYAIINALMMFAVTGYLSPSIPKDVVAANKNGNDIIQLTLQRGYAQNASIIASSSDWVLFDIEGREILVPSTSIVKIDLGEVFDVKK</sequence>